<protein>
    <submittedName>
        <fullName evidence="3">PWWP domain</fullName>
    </submittedName>
</protein>
<dbReference type="STRING" id="56857.A0A200R657"/>
<organism evidence="3 4">
    <name type="scientific">Macleaya cordata</name>
    <name type="common">Five-seeded plume-poppy</name>
    <name type="synonym">Bocconia cordata</name>
    <dbReference type="NCBI Taxonomy" id="56857"/>
    <lineage>
        <taxon>Eukaryota</taxon>
        <taxon>Viridiplantae</taxon>
        <taxon>Streptophyta</taxon>
        <taxon>Embryophyta</taxon>
        <taxon>Tracheophyta</taxon>
        <taxon>Spermatophyta</taxon>
        <taxon>Magnoliopsida</taxon>
        <taxon>Ranunculales</taxon>
        <taxon>Papaveraceae</taxon>
        <taxon>Papaveroideae</taxon>
        <taxon>Macleaya</taxon>
    </lineage>
</organism>
<gene>
    <name evidence="3" type="ORF">BVC80_1835g588</name>
</gene>
<dbReference type="Pfam" id="PF00855">
    <property type="entry name" value="PWWP"/>
    <property type="match status" value="1"/>
</dbReference>
<feature type="compositionally biased region" description="Polar residues" evidence="1">
    <location>
        <begin position="652"/>
        <end position="666"/>
    </location>
</feature>
<dbReference type="InterPro" id="IPR000313">
    <property type="entry name" value="PWWP_dom"/>
</dbReference>
<dbReference type="OrthoDB" id="62853at2759"/>
<dbReference type="PANTHER" id="PTHR42851:SF4">
    <property type="entry name" value="PWWP DOMAIN-CONTAINING PROTEIN"/>
    <property type="match status" value="1"/>
</dbReference>
<dbReference type="InParanoid" id="A0A200R657"/>
<feature type="domain" description="PWWP" evidence="2">
    <location>
        <begin position="364"/>
        <end position="427"/>
    </location>
</feature>
<dbReference type="AlphaFoldDB" id="A0A200R657"/>
<comment type="caution">
    <text evidence="3">The sequence shown here is derived from an EMBL/GenBank/DDBJ whole genome shotgun (WGS) entry which is preliminary data.</text>
</comment>
<dbReference type="InterPro" id="IPR053063">
    <property type="entry name" value="PWWP_domain_containing_PDP"/>
</dbReference>
<evidence type="ECO:0000259" key="2">
    <source>
        <dbReference type="PROSITE" id="PS50812"/>
    </source>
</evidence>
<dbReference type="FunCoup" id="A0A200R657">
    <property type="interactions" value="1037"/>
</dbReference>
<accession>A0A200R657</accession>
<dbReference type="CDD" id="cd05162">
    <property type="entry name" value="PWWP"/>
    <property type="match status" value="1"/>
</dbReference>
<feature type="region of interest" description="Disordered" evidence="1">
    <location>
        <begin position="639"/>
        <end position="705"/>
    </location>
</feature>
<dbReference type="Proteomes" id="UP000195402">
    <property type="component" value="Unassembled WGS sequence"/>
</dbReference>
<sequence length="990" mass="108583">MEANPSNNLDLNSEAVPMDDRNEISGVRLNESSGTISVSVAETLIEGGVNEVRVSSGGENLLEPLVEGSDVRVEGNLNEEAAASVALISLNEGGDEKSFGGLKETEVGDEVVKVERFTESLIGETEVVLDGKTAEVPNEEVLGTREEVLVNDDNLKETRVSSLGTNAGICENTTSRQDEKRDPVVQVAEMVSNKVDGDEKMNFHSGEINMYSGVHVTVDSSSVAEDINETVETVGPLPVENPEEVQETEASGTHLHQDQKKEAHVAEIVTSLEEKIQNVEVVTESKAADGFCKQDENQIMESHAYEIGVSELIGNGPNFGSIVVDLGIYPNTDGDQNTGGEGSNPLAEFSEKAEVEEIRRDFSVSDLVWGKVSSHPWWPGQIFDPLDSSKLAMKHHKRDRKRLLVAYFGDQTFAWNVASSLKPFQSHFSQMEKQTDLEAFRYAIDSALDEISRRVQLGLACSCTPDEAYANIKYQIIKNAGIRAESSRRDGVDKNLSVTAFEPGKLLEYIKALALNPRGGGGGGGGDRLELVVAQAQLVAFYRSKGYLRLPEFCMYGGLLEKEAEHPTPVSKDEDQASSVKRKLKSQDKFSHKRQKISDDNLNPIMKERSLSELMAGEYASGKSSSNYSGKKRKAVGSFSDDLTGEARKQRLSQSSYEDTESQSPRSFKVGESIRRIASQLKGSPSILNSSSGRSRKSALKTAIPKEYSSPDEMLSQLHLAARDPMKGYSFLTIIVGFFTDFRNSISLDLSSSGKRKVPQTKIGGGKAGGRNRKSSDSKANSTETYSYEDMSDSYWTDMIIHSSPEEQSSHKNQKRKGKSKREAPMKMDGNTVELEKNLQSDPTVVSEEYNPTNEPENYFQFNSTLDSKQQHPDGDTSLVTQEPVGSLNKNGAEDISPTALILNFTEADSIPSEMDLNKIFSRFGPLKESETEVLKKTSRARVIFKRRNDAEVAFSSAGKFSIFGPALASYQLRYLPSTPSKASSHPATE</sequence>
<feature type="region of interest" description="Disordered" evidence="1">
    <location>
        <begin position="750"/>
        <end position="787"/>
    </location>
</feature>
<dbReference type="PANTHER" id="PTHR42851">
    <property type="entry name" value="ALDOLASE-RELATED"/>
    <property type="match status" value="1"/>
</dbReference>
<dbReference type="EMBL" id="MVGT01000437">
    <property type="protein sequence ID" value="OVA18168.1"/>
    <property type="molecule type" value="Genomic_DNA"/>
</dbReference>
<dbReference type="SMART" id="SM00293">
    <property type="entry name" value="PWWP"/>
    <property type="match status" value="1"/>
</dbReference>
<dbReference type="PROSITE" id="PS50812">
    <property type="entry name" value="PWWP"/>
    <property type="match status" value="1"/>
</dbReference>
<proteinExistence type="predicted"/>
<keyword evidence="4" id="KW-1185">Reference proteome</keyword>
<dbReference type="SUPFAM" id="SSF63748">
    <property type="entry name" value="Tudor/PWWP/MBT"/>
    <property type="match status" value="1"/>
</dbReference>
<evidence type="ECO:0000313" key="4">
    <source>
        <dbReference type="Proteomes" id="UP000195402"/>
    </source>
</evidence>
<reference evidence="3 4" key="1">
    <citation type="journal article" date="2017" name="Mol. Plant">
        <title>The Genome of Medicinal Plant Macleaya cordata Provides New Insights into Benzylisoquinoline Alkaloids Metabolism.</title>
        <authorList>
            <person name="Liu X."/>
            <person name="Liu Y."/>
            <person name="Huang P."/>
            <person name="Ma Y."/>
            <person name="Qing Z."/>
            <person name="Tang Q."/>
            <person name="Cao H."/>
            <person name="Cheng P."/>
            <person name="Zheng Y."/>
            <person name="Yuan Z."/>
            <person name="Zhou Y."/>
            <person name="Liu J."/>
            <person name="Tang Z."/>
            <person name="Zhuo Y."/>
            <person name="Zhang Y."/>
            <person name="Yu L."/>
            <person name="Huang J."/>
            <person name="Yang P."/>
            <person name="Peng Q."/>
            <person name="Zhang J."/>
            <person name="Jiang W."/>
            <person name="Zhang Z."/>
            <person name="Lin K."/>
            <person name="Ro D.K."/>
            <person name="Chen X."/>
            <person name="Xiong X."/>
            <person name="Shang Y."/>
            <person name="Huang S."/>
            <person name="Zeng J."/>
        </authorList>
    </citation>
    <scope>NUCLEOTIDE SEQUENCE [LARGE SCALE GENOMIC DNA]</scope>
    <source>
        <strain evidence="4">cv. BLH2017</strain>
        <tissue evidence="3">Root</tissue>
    </source>
</reference>
<feature type="region of interest" description="Disordered" evidence="1">
    <location>
        <begin position="803"/>
        <end position="855"/>
    </location>
</feature>
<dbReference type="OMA" id="IMESHAY"/>
<evidence type="ECO:0000313" key="3">
    <source>
        <dbReference type="EMBL" id="OVA18168.1"/>
    </source>
</evidence>
<evidence type="ECO:0000256" key="1">
    <source>
        <dbReference type="SAM" id="MobiDB-lite"/>
    </source>
</evidence>
<dbReference type="Gene3D" id="2.30.30.140">
    <property type="match status" value="1"/>
</dbReference>
<name>A0A200R657_MACCD</name>
<feature type="region of interest" description="Disordered" evidence="1">
    <location>
        <begin position="564"/>
        <end position="605"/>
    </location>
</feature>
<feature type="compositionally biased region" description="Polar residues" evidence="1">
    <location>
        <begin position="681"/>
        <end position="693"/>
    </location>
</feature>
<feature type="compositionally biased region" description="Basic and acidic residues" evidence="1">
    <location>
        <begin position="564"/>
        <end position="575"/>
    </location>
</feature>